<protein>
    <recommendedName>
        <fullName evidence="1">Endoribonuclease YoeB</fullName>
    </recommendedName>
</protein>
<evidence type="ECO:0000313" key="2">
    <source>
        <dbReference type="EMBL" id="GMA18023.1"/>
    </source>
</evidence>
<dbReference type="Pfam" id="PF06769">
    <property type="entry name" value="YoeB_toxin"/>
    <property type="match status" value="1"/>
</dbReference>
<accession>A0ABQ6HK47</accession>
<evidence type="ECO:0000313" key="4">
    <source>
        <dbReference type="Proteomes" id="UP001157109"/>
    </source>
</evidence>
<reference evidence="2" key="1">
    <citation type="journal article" date="2014" name="Int. J. Syst. Evol. Microbiol.">
        <title>Complete genome of a new Firmicutes species belonging to the dominant human colonic microbiota ('Ruminococcus bicirculans') reveals two chromosomes and a selective capacity to utilize plant glucans.</title>
        <authorList>
            <consortium name="NISC Comparative Sequencing Program"/>
            <person name="Wegmann U."/>
            <person name="Louis P."/>
            <person name="Goesmann A."/>
            <person name="Henrissat B."/>
            <person name="Duncan S.H."/>
            <person name="Flint H.J."/>
        </authorList>
    </citation>
    <scope>NUCLEOTIDE SEQUENCE</scope>
    <source>
        <strain evidence="2">NBRC 105830</strain>
    </source>
</reference>
<sequence>MRLAFTPIGWADYTYWLAADRQNLKRINRLIDDSLRDPTLGIGKPEPLPVSDLRLGTHW</sequence>
<keyword evidence="4" id="KW-1185">Reference proteome</keyword>
<comment type="caution">
    <text evidence="2">The sequence shown here is derived from an EMBL/GenBank/DDBJ whole genome shotgun (WGS) entry which is preliminary data.</text>
</comment>
<reference evidence="2" key="3">
    <citation type="submission" date="2023-02" db="EMBL/GenBank/DDBJ databases">
        <authorList>
            <person name="Sun Q."/>
            <person name="Mori K."/>
        </authorList>
    </citation>
    <scope>NUCLEOTIDE SEQUENCE</scope>
    <source>
        <strain evidence="2">NBRC 105830</strain>
    </source>
</reference>
<dbReference type="EMBL" id="BSUJ01000001">
    <property type="protein sequence ID" value="GMA21736.1"/>
    <property type="molecule type" value="Genomic_DNA"/>
</dbReference>
<gene>
    <name evidence="2" type="ORF">GCM10025862_00440</name>
    <name evidence="3" type="ORF">GCM10025862_37570</name>
</gene>
<dbReference type="Gene3D" id="3.30.2310.20">
    <property type="entry name" value="RelE-like"/>
    <property type="match status" value="1"/>
</dbReference>
<dbReference type="InterPro" id="IPR035093">
    <property type="entry name" value="RelE/ParE_toxin_dom_sf"/>
</dbReference>
<evidence type="ECO:0000256" key="1">
    <source>
        <dbReference type="ARBA" id="ARBA00050056"/>
    </source>
</evidence>
<reference evidence="4" key="2">
    <citation type="journal article" date="2019" name="Int. J. Syst. Evol. Microbiol.">
        <title>The Global Catalogue of Microorganisms (GCM) 10K type strain sequencing project: providing services to taxonomists for standard genome sequencing and annotation.</title>
        <authorList>
            <consortium name="The Broad Institute Genomics Platform"/>
            <consortium name="The Broad Institute Genome Sequencing Center for Infectious Disease"/>
            <person name="Wu L."/>
            <person name="Ma J."/>
        </authorList>
    </citation>
    <scope>NUCLEOTIDE SEQUENCE [LARGE SCALE GENOMIC DNA]</scope>
    <source>
        <strain evidence="4">NBRC 105830</strain>
    </source>
</reference>
<name>A0ABQ6HK47_9MICO</name>
<dbReference type="Proteomes" id="UP001157109">
    <property type="component" value="Unassembled WGS sequence"/>
</dbReference>
<dbReference type="RefSeq" id="WP_241443617.1">
    <property type="nucleotide sequence ID" value="NZ_BSUJ01000001.1"/>
</dbReference>
<organism evidence="2 4">
    <name type="scientific">Arsenicicoccus piscis</name>
    <dbReference type="NCBI Taxonomy" id="673954"/>
    <lineage>
        <taxon>Bacteria</taxon>
        <taxon>Bacillati</taxon>
        <taxon>Actinomycetota</taxon>
        <taxon>Actinomycetes</taxon>
        <taxon>Micrococcales</taxon>
        <taxon>Intrasporangiaceae</taxon>
        <taxon>Arsenicicoccus</taxon>
    </lineage>
</organism>
<proteinExistence type="predicted"/>
<dbReference type="SUPFAM" id="SSF143011">
    <property type="entry name" value="RelE-like"/>
    <property type="match status" value="1"/>
</dbReference>
<dbReference type="InterPro" id="IPR009614">
    <property type="entry name" value="YoeB_toxin"/>
</dbReference>
<evidence type="ECO:0000313" key="3">
    <source>
        <dbReference type="EMBL" id="GMA21736.1"/>
    </source>
</evidence>
<dbReference type="EMBL" id="BSUJ01000001">
    <property type="protein sequence ID" value="GMA18023.1"/>
    <property type="molecule type" value="Genomic_DNA"/>
</dbReference>